<gene>
    <name evidence="1" type="ORF">ACU52_05200</name>
</gene>
<dbReference type="OrthoDB" id="508128at2"/>
<protein>
    <submittedName>
        <fullName evidence="1">Uncharacterized protein</fullName>
    </submittedName>
</protein>
<evidence type="ECO:0000313" key="1">
    <source>
        <dbReference type="EMBL" id="KOO68894.1"/>
    </source>
</evidence>
<sequence>MKIIEQLVVGKKSQEECEDGIIVNENLAAVIDGSTSKTPIRMNGLCSNGRYCMELIKNCINSISSDIDVYGFCQYMTKSIYSKYIDLKIDVERLKLHPEERLTASAIVYSSKLRQVWMIGDCQCLVGGCFYDNPKPYEQELAEQRALFLREAINNGITPESVSIKDCGRESILPELVKCCRYQNVSYAVIDGFDIPMDKVRVINVDEGINELVLASDGYPFLKPTLDESEAMLASQLENDPLCMNTFKATKGLMAGNKSFDDRSYLRVGI</sequence>
<evidence type="ECO:0000313" key="2">
    <source>
        <dbReference type="Proteomes" id="UP000036951"/>
    </source>
</evidence>
<accession>A0A8E1QZN6</accession>
<keyword evidence="2" id="KW-1185">Reference proteome</keyword>
<name>A0A8E1QZN6_9BACT</name>
<dbReference type="Proteomes" id="UP000036951">
    <property type="component" value="Unassembled WGS sequence"/>
</dbReference>
<dbReference type="AlphaFoldDB" id="A0A8E1QZN6"/>
<reference evidence="1 2" key="1">
    <citation type="submission" date="2015-06" db="EMBL/GenBank/DDBJ databases">
        <title>Prevotella sp. 109, sp. nov., a novel member of the family Prevotellaceae isolated from human faeces.</title>
        <authorList>
            <person name="Shkoporov A.N."/>
            <person name="Chaplin A.V."/>
            <person name="Kafarskaia L.I."/>
            <person name="Efimov B.A."/>
        </authorList>
    </citation>
    <scope>NUCLEOTIDE SEQUENCE [LARGE SCALE GENOMIC DNA]</scope>
    <source>
        <strain evidence="1 2">109</strain>
    </source>
</reference>
<comment type="caution">
    <text evidence="1">The sequence shown here is derived from an EMBL/GenBank/DDBJ whole genome shotgun (WGS) entry which is preliminary data.</text>
</comment>
<organism evidence="1 2">
    <name type="scientific">Xylanibacter rarus</name>
    <dbReference type="NCBI Taxonomy" id="1676614"/>
    <lineage>
        <taxon>Bacteria</taxon>
        <taxon>Pseudomonadati</taxon>
        <taxon>Bacteroidota</taxon>
        <taxon>Bacteroidia</taxon>
        <taxon>Bacteroidales</taxon>
        <taxon>Prevotellaceae</taxon>
        <taxon>Xylanibacter</taxon>
    </lineage>
</organism>
<proteinExistence type="predicted"/>
<dbReference type="RefSeq" id="WP_053398012.1">
    <property type="nucleotide sequence ID" value="NZ_LFQU01000007.1"/>
</dbReference>
<dbReference type="EMBL" id="LFQU01000007">
    <property type="protein sequence ID" value="KOO68894.1"/>
    <property type="molecule type" value="Genomic_DNA"/>
</dbReference>